<reference evidence="10" key="1">
    <citation type="submission" date="2020-10" db="EMBL/GenBank/DDBJ databases">
        <title>Unveiling of a novel bifunctional photoreceptor, Dualchrome1, isolated from a cosmopolitan green alga.</title>
        <authorList>
            <person name="Suzuki S."/>
            <person name="Kawachi M."/>
        </authorList>
    </citation>
    <scope>NUCLEOTIDE SEQUENCE</scope>
    <source>
        <strain evidence="10">NIES 2893</strain>
    </source>
</reference>
<name>A0A830H8L3_9CHLO</name>
<accession>A0A830H8L3</accession>
<keyword evidence="11" id="KW-1185">Reference proteome</keyword>
<dbReference type="Proteomes" id="UP000660262">
    <property type="component" value="Unassembled WGS sequence"/>
</dbReference>
<feature type="domain" description="2Fe-2S ferredoxin-type" evidence="9">
    <location>
        <begin position="46"/>
        <end position="135"/>
    </location>
</feature>
<dbReference type="PANTHER" id="PTHR43112:SF9">
    <property type="entry name" value="FERREDOXIN C 1, CHLOROPLASTIC"/>
    <property type="match status" value="1"/>
</dbReference>
<dbReference type="SUPFAM" id="SSF54292">
    <property type="entry name" value="2Fe-2S ferredoxin-like"/>
    <property type="match status" value="1"/>
</dbReference>
<dbReference type="GO" id="GO:0046872">
    <property type="term" value="F:metal ion binding"/>
    <property type="evidence" value="ECO:0007669"/>
    <property type="project" value="UniProtKB-KW"/>
</dbReference>
<dbReference type="InterPro" id="IPR001041">
    <property type="entry name" value="2Fe-2S_ferredoxin-type"/>
</dbReference>
<keyword evidence="2" id="KW-0813">Transport</keyword>
<dbReference type="EMBL" id="BNJQ01000004">
    <property type="protein sequence ID" value="GHP03028.1"/>
    <property type="molecule type" value="Genomic_DNA"/>
</dbReference>
<dbReference type="CDD" id="cd00207">
    <property type="entry name" value="fer2"/>
    <property type="match status" value="1"/>
</dbReference>
<dbReference type="OrthoDB" id="1885901at2759"/>
<evidence type="ECO:0000256" key="2">
    <source>
        <dbReference type="ARBA" id="ARBA00022448"/>
    </source>
</evidence>
<comment type="cofactor">
    <cofactor evidence="8">
        <name>[2Fe-2S] cluster</name>
        <dbReference type="ChEBI" id="CHEBI:190135"/>
    </cofactor>
</comment>
<dbReference type="Pfam" id="PF00111">
    <property type="entry name" value="Fer2"/>
    <property type="match status" value="1"/>
</dbReference>
<keyword evidence="4" id="KW-0479">Metal-binding</keyword>
<evidence type="ECO:0000259" key="9">
    <source>
        <dbReference type="PROSITE" id="PS51085"/>
    </source>
</evidence>
<evidence type="ECO:0000313" key="11">
    <source>
        <dbReference type="Proteomes" id="UP000660262"/>
    </source>
</evidence>
<evidence type="ECO:0000313" key="10">
    <source>
        <dbReference type="EMBL" id="GHP03028.1"/>
    </source>
</evidence>
<evidence type="ECO:0000256" key="7">
    <source>
        <dbReference type="ARBA" id="ARBA00023014"/>
    </source>
</evidence>
<keyword evidence="3" id="KW-0001">2Fe-2S</keyword>
<evidence type="ECO:0000256" key="6">
    <source>
        <dbReference type="ARBA" id="ARBA00023004"/>
    </source>
</evidence>
<dbReference type="GO" id="GO:0051537">
    <property type="term" value="F:2 iron, 2 sulfur cluster binding"/>
    <property type="evidence" value="ECO:0007669"/>
    <property type="project" value="UniProtKB-KW"/>
</dbReference>
<dbReference type="Gene3D" id="3.10.20.30">
    <property type="match status" value="1"/>
</dbReference>
<keyword evidence="7" id="KW-0411">Iron-sulfur</keyword>
<evidence type="ECO:0000256" key="8">
    <source>
        <dbReference type="ARBA" id="ARBA00034078"/>
    </source>
</evidence>
<dbReference type="AlphaFoldDB" id="A0A830H8L3"/>
<sequence>MRVHTPRHPCHLARTIRLGKNCLGKTTSKGGIRRTSNDHKHICHSFSVKLTHDGQTFELDVPEDSTILEVCNEQGIQVPHDCTMGVCMVCPAKLITGNVDQGAGMLPDDVAEKGFTLLCTATPTEDCEIETIPEDEILEEVMQQ</sequence>
<comment type="caution">
    <text evidence="10">The sequence shown here is derived from an EMBL/GenBank/DDBJ whole genome shotgun (WGS) entry which is preliminary data.</text>
</comment>
<dbReference type="InterPro" id="IPR036010">
    <property type="entry name" value="2Fe-2S_ferredoxin-like_sf"/>
</dbReference>
<evidence type="ECO:0000256" key="5">
    <source>
        <dbReference type="ARBA" id="ARBA00022982"/>
    </source>
</evidence>
<keyword evidence="6" id="KW-0408">Iron</keyword>
<organism evidence="10 11">
    <name type="scientific">Pycnococcus provasolii</name>
    <dbReference type="NCBI Taxonomy" id="41880"/>
    <lineage>
        <taxon>Eukaryota</taxon>
        <taxon>Viridiplantae</taxon>
        <taxon>Chlorophyta</taxon>
        <taxon>Pseudoscourfieldiophyceae</taxon>
        <taxon>Pseudoscourfieldiales</taxon>
        <taxon>Pycnococcaceae</taxon>
        <taxon>Pycnococcus</taxon>
    </lineage>
</organism>
<evidence type="ECO:0000256" key="3">
    <source>
        <dbReference type="ARBA" id="ARBA00022714"/>
    </source>
</evidence>
<dbReference type="PANTHER" id="PTHR43112">
    <property type="entry name" value="FERREDOXIN"/>
    <property type="match status" value="1"/>
</dbReference>
<keyword evidence="5" id="KW-0249">Electron transport</keyword>
<dbReference type="InterPro" id="IPR012675">
    <property type="entry name" value="Beta-grasp_dom_sf"/>
</dbReference>
<evidence type="ECO:0000256" key="4">
    <source>
        <dbReference type="ARBA" id="ARBA00022723"/>
    </source>
</evidence>
<protein>
    <recommendedName>
        <fullName evidence="9">2Fe-2S ferredoxin-type domain-containing protein</fullName>
    </recommendedName>
</protein>
<gene>
    <name evidence="10" type="ORF">PPROV_000178300</name>
</gene>
<comment type="similarity">
    <text evidence="1">Belongs to the 2Fe2S plant-type ferredoxin family.</text>
</comment>
<dbReference type="PROSITE" id="PS51085">
    <property type="entry name" value="2FE2S_FER_2"/>
    <property type="match status" value="1"/>
</dbReference>
<dbReference type="GO" id="GO:0009507">
    <property type="term" value="C:chloroplast"/>
    <property type="evidence" value="ECO:0007669"/>
    <property type="project" value="TreeGrafter"/>
</dbReference>
<evidence type="ECO:0000256" key="1">
    <source>
        <dbReference type="ARBA" id="ARBA00007874"/>
    </source>
</evidence>
<proteinExistence type="inferred from homology"/>